<dbReference type="InterPro" id="IPR006226">
    <property type="entry name" value="Mtu_PIN"/>
</dbReference>
<evidence type="ECO:0000256" key="4">
    <source>
        <dbReference type="ARBA" id="ARBA00022801"/>
    </source>
</evidence>
<evidence type="ECO:0000256" key="2">
    <source>
        <dbReference type="ARBA" id="ARBA00022722"/>
    </source>
</evidence>
<dbReference type="GO" id="GO:0016788">
    <property type="term" value="F:hydrolase activity, acting on ester bonds"/>
    <property type="evidence" value="ECO:0007669"/>
    <property type="project" value="InterPro"/>
</dbReference>
<dbReference type="SUPFAM" id="SSF88723">
    <property type="entry name" value="PIN domain-like"/>
    <property type="match status" value="1"/>
</dbReference>
<keyword evidence="9" id="KW-1185">Reference proteome</keyword>
<feature type="binding site" evidence="6">
    <location>
        <position position="4"/>
    </location>
    <ligand>
        <name>Mg(2+)</name>
        <dbReference type="ChEBI" id="CHEBI:18420"/>
    </ligand>
</feature>
<protein>
    <recommendedName>
        <fullName evidence="6">Ribonuclease VapC</fullName>
        <shortName evidence="6">RNase VapC</shortName>
        <ecNumber evidence="6">3.1.-.-</ecNumber>
    </recommendedName>
    <alternativeName>
        <fullName evidence="6">Toxin VapC</fullName>
    </alternativeName>
</protein>
<gene>
    <name evidence="6" type="primary">vapC</name>
    <name evidence="8" type="ORF">SGUI_1578</name>
</gene>
<dbReference type="OrthoDB" id="556169at2"/>
<evidence type="ECO:0000256" key="5">
    <source>
        <dbReference type="ARBA" id="ARBA00022842"/>
    </source>
</evidence>
<dbReference type="EC" id="3.1.-.-" evidence="6"/>
<dbReference type="Proteomes" id="UP000092482">
    <property type="component" value="Chromosome"/>
</dbReference>
<dbReference type="PATRIC" id="fig|1758689.4.peg.1623"/>
<dbReference type="GO" id="GO:0045926">
    <property type="term" value="P:negative regulation of growth"/>
    <property type="evidence" value="ECO:0007669"/>
    <property type="project" value="UniProtKB-ARBA"/>
</dbReference>
<keyword evidence="1 6" id="KW-1277">Toxin-antitoxin system</keyword>
<proteinExistence type="inferred from homology"/>
<comment type="similarity">
    <text evidence="6">Belongs to the PINc/VapC protein family.</text>
</comment>
<comment type="function">
    <text evidence="6">Toxic component of a toxin-antitoxin (TA) system. An RNase.</text>
</comment>
<evidence type="ECO:0000313" key="9">
    <source>
        <dbReference type="Proteomes" id="UP000092482"/>
    </source>
</evidence>
<evidence type="ECO:0000313" key="8">
    <source>
        <dbReference type="EMBL" id="ANS78974.1"/>
    </source>
</evidence>
<reference evidence="8 9" key="1">
    <citation type="submission" date="2016-03" db="EMBL/GenBank/DDBJ databases">
        <title>Shallow-sea hydrothermal system.</title>
        <authorList>
            <person name="Tang K."/>
        </authorList>
    </citation>
    <scope>NUCLEOTIDE SEQUENCE [LARGE SCALE GENOMIC DNA]</scope>
    <source>
        <strain evidence="8 9">JLT9</strain>
    </source>
</reference>
<evidence type="ECO:0000256" key="3">
    <source>
        <dbReference type="ARBA" id="ARBA00022723"/>
    </source>
</evidence>
<dbReference type="InterPro" id="IPR029060">
    <property type="entry name" value="PIN-like_dom_sf"/>
</dbReference>
<dbReference type="InterPro" id="IPR002716">
    <property type="entry name" value="PIN_dom"/>
</dbReference>
<keyword evidence="3 6" id="KW-0479">Metal-binding</keyword>
<dbReference type="Gene3D" id="3.40.50.1010">
    <property type="entry name" value="5'-nuclease"/>
    <property type="match status" value="1"/>
</dbReference>
<dbReference type="InterPro" id="IPR022907">
    <property type="entry name" value="VapC_family"/>
</dbReference>
<name>A0A1B1NC37_9MICO</name>
<evidence type="ECO:0000256" key="1">
    <source>
        <dbReference type="ARBA" id="ARBA00022649"/>
    </source>
</evidence>
<dbReference type="KEGG" id="serj:SGUI_1578"/>
<comment type="cofactor">
    <cofactor evidence="6">
        <name>Mg(2+)</name>
        <dbReference type="ChEBI" id="CHEBI:18420"/>
    </cofactor>
</comment>
<dbReference type="NCBIfam" id="TIGR00028">
    <property type="entry name" value="Mtu_PIN_fam"/>
    <property type="match status" value="1"/>
</dbReference>
<feature type="binding site" evidence="6">
    <location>
        <position position="107"/>
    </location>
    <ligand>
        <name>Mg(2+)</name>
        <dbReference type="ChEBI" id="CHEBI:18420"/>
    </ligand>
</feature>
<keyword evidence="5 6" id="KW-0460">Magnesium</keyword>
<keyword evidence="4 6" id="KW-0378">Hydrolase</keyword>
<keyword evidence="6" id="KW-0800">Toxin</keyword>
<dbReference type="GO" id="GO:0090729">
    <property type="term" value="F:toxin activity"/>
    <property type="evidence" value="ECO:0007669"/>
    <property type="project" value="UniProtKB-KW"/>
</dbReference>
<evidence type="ECO:0000256" key="6">
    <source>
        <dbReference type="HAMAP-Rule" id="MF_00265"/>
    </source>
</evidence>
<dbReference type="HAMAP" id="MF_00265">
    <property type="entry name" value="VapC_Nob1"/>
    <property type="match status" value="1"/>
</dbReference>
<evidence type="ECO:0000259" key="7">
    <source>
        <dbReference type="Pfam" id="PF01850"/>
    </source>
</evidence>
<dbReference type="Pfam" id="PF01850">
    <property type="entry name" value="PIN"/>
    <property type="match status" value="1"/>
</dbReference>
<keyword evidence="2 6" id="KW-0540">Nuclease</keyword>
<dbReference type="EMBL" id="CP014989">
    <property type="protein sequence ID" value="ANS78974.1"/>
    <property type="molecule type" value="Genomic_DNA"/>
</dbReference>
<dbReference type="AlphaFoldDB" id="A0A1B1NC37"/>
<organism evidence="8 9">
    <name type="scientific">Serinicoccus hydrothermalis</name>
    <dbReference type="NCBI Taxonomy" id="1758689"/>
    <lineage>
        <taxon>Bacteria</taxon>
        <taxon>Bacillati</taxon>
        <taxon>Actinomycetota</taxon>
        <taxon>Actinomycetes</taxon>
        <taxon>Micrococcales</taxon>
        <taxon>Ornithinimicrobiaceae</taxon>
        <taxon>Serinicoccus</taxon>
    </lineage>
</organism>
<dbReference type="GO" id="GO:0004540">
    <property type="term" value="F:RNA nuclease activity"/>
    <property type="evidence" value="ECO:0007669"/>
    <property type="project" value="InterPro"/>
</dbReference>
<sequence>MILDANILLYAVDEDSSYWRPASRWLTDALRGHERIGLPWQSIGAFLRISTHPRIAERPLSAAAAQEYVDRWLAAPPVWVPPATERTVEAYAHLAGTHHITGNLVPDAQLAALALELGVAVVSADSDFARFPEVRWLNPLASTG</sequence>
<feature type="domain" description="PIN" evidence="7">
    <location>
        <begin position="1"/>
        <end position="132"/>
    </location>
</feature>
<dbReference type="RefSeq" id="WP_066638532.1">
    <property type="nucleotide sequence ID" value="NZ_CP014989.1"/>
</dbReference>
<accession>A0A1B1NC37</accession>
<dbReference type="STRING" id="1758689.SGUI_1578"/>
<dbReference type="GO" id="GO:0000287">
    <property type="term" value="F:magnesium ion binding"/>
    <property type="evidence" value="ECO:0007669"/>
    <property type="project" value="UniProtKB-UniRule"/>
</dbReference>